<evidence type="ECO:0000313" key="4">
    <source>
        <dbReference type="EMBL" id="EGQ4385523.1"/>
    </source>
</evidence>
<feature type="compositionally biased region" description="Basic and acidic residues" evidence="1">
    <location>
        <begin position="458"/>
        <end position="478"/>
    </location>
</feature>
<evidence type="ECO:0000259" key="3">
    <source>
        <dbReference type="Pfam" id="PF26635"/>
    </source>
</evidence>
<feature type="transmembrane region" description="Helical" evidence="2">
    <location>
        <begin position="343"/>
        <end position="364"/>
    </location>
</feature>
<feature type="region of interest" description="Disordered" evidence="1">
    <location>
        <begin position="453"/>
        <end position="710"/>
    </location>
</feature>
<dbReference type="InterPro" id="IPR058066">
    <property type="entry name" value="pXO2-14_N"/>
</dbReference>
<evidence type="ECO:0000313" key="5">
    <source>
        <dbReference type="Proteomes" id="UP000600220"/>
    </source>
</evidence>
<dbReference type="Proteomes" id="UP000600220">
    <property type="component" value="Unassembled WGS sequence"/>
</dbReference>
<proteinExistence type="predicted"/>
<dbReference type="InterPro" id="IPR058521">
    <property type="entry name" value="DUF8208"/>
</dbReference>
<feature type="transmembrane region" description="Helical" evidence="2">
    <location>
        <begin position="81"/>
        <end position="100"/>
    </location>
</feature>
<dbReference type="NCBIfam" id="NF045890">
    <property type="entry name" value="conj_pls20_p028"/>
    <property type="match status" value="1"/>
</dbReference>
<keyword evidence="2" id="KW-0812">Transmembrane</keyword>
<feature type="compositionally biased region" description="Low complexity" evidence="1">
    <location>
        <begin position="529"/>
        <end position="554"/>
    </location>
</feature>
<organism evidence="4 5">
    <name type="scientific">Staphylococcus pseudintermedius</name>
    <dbReference type="NCBI Taxonomy" id="283734"/>
    <lineage>
        <taxon>Bacteria</taxon>
        <taxon>Bacillati</taxon>
        <taxon>Bacillota</taxon>
        <taxon>Bacilli</taxon>
        <taxon>Bacillales</taxon>
        <taxon>Staphylococcaceae</taxon>
        <taxon>Staphylococcus</taxon>
        <taxon>Staphylococcus intermedius group</taxon>
    </lineage>
</organism>
<name>A0A8H9EQZ1_STAPS</name>
<keyword evidence="2" id="KW-1133">Transmembrane helix</keyword>
<feature type="compositionally biased region" description="Polar residues" evidence="1">
    <location>
        <begin position="490"/>
        <end position="504"/>
    </location>
</feature>
<feature type="transmembrane region" description="Helical" evidence="2">
    <location>
        <begin position="109"/>
        <end position="131"/>
    </location>
</feature>
<feature type="transmembrane region" description="Helical" evidence="2">
    <location>
        <begin position="38"/>
        <end position="61"/>
    </location>
</feature>
<evidence type="ECO:0000256" key="1">
    <source>
        <dbReference type="SAM" id="MobiDB-lite"/>
    </source>
</evidence>
<accession>A0A8H9EQZ1</accession>
<comment type="caution">
    <text evidence="4">The sequence shown here is derived from an EMBL/GenBank/DDBJ whole genome shotgun (WGS) entry which is preliminary data.</text>
</comment>
<dbReference type="AlphaFoldDB" id="A0A8H9EQZ1"/>
<dbReference type="EMBL" id="AAXKXX010000018">
    <property type="protein sequence ID" value="EGQ4385523.1"/>
    <property type="molecule type" value="Genomic_DNA"/>
</dbReference>
<dbReference type="Pfam" id="PF26635">
    <property type="entry name" value="DUF8208"/>
    <property type="match status" value="1"/>
</dbReference>
<sequence length="722" mass="79658">MAELTDAKKKAIDILADNSDLFHSVGTWDYMIHFFKDILFVITLGLYKLVTALENVLNQIVTFGGLLDGQEITQLSSRMTPIAFILMALVIGVLGLSIIMGKKLPISKLVLNIVLASLFIMTIPNLFSIAFDVNQSLIKDTNDSSFISEANKLEMTHKKNLTSLSSQVMAMNITDLYWFAKNNYKKSPDGINNNLTDESFIVGNVGWGEKIKPAKDESKEEILKEGFRYFPEVSKENSINAEVFSNRIVKSDSGGYRGYELMPLSDGIGKSFFGSSAEAYSGYYKRYQVNFFSIWITLCTLGFVYLFTAFRVVRLGFEIATQKIIAPWIAVTDLSTLQKVKQLIISILTNYGLIWLILVFLKVFIILSSLTFKSDLPFPVQLIIFIGLAFGTVDGSDEVKKILGVDAGIKSGYQTYMGALAGGAVAGKVLNNRMTRLAGRKAGGMIKDKWNDSGIKGKLNERKQRKEALKASEKEAKANKSNNSDGGGNQPDNSSTNPSSSRGENNSFNNTPSNPSSATVEGYEENEQSNESSTTSDAINESGSSNNAGSSSSEDLNQNGKSNDQYSSSNGEEEINNFDELNTSNENQEYTSPVNTDGGGSSLDIKNESEKLNTADISTSDTKDLGNIVENKQDNTETSKTNEGSSLPASTTEKYKKITTSTDTSNVEASNEANKQSNAPVQNKSNKQKQPEYKRTNRYNSRYAKTQRRLRQYKLKQIKNRL</sequence>
<protein>
    <recommendedName>
        <fullName evidence="3">DUF8208 domain-containing protein</fullName>
    </recommendedName>
</protein>
<feature type="transmembrane region" description="Helical" evidence="2">
    <location>
        <begin position="289"/>
        <end position="308"/>
    </location>
</feature>
<gene>
    <name evidence="4" type="ORF">EGV54_10540</name>
</gene>
<keyword evidence="2" id="KW-0472">Membrane</keyword>
<feature type="compositionally biased region" description="Polar residues" evidence="1">
    <location>
        <begin position="579"/>
        <end position="595"/>
    </location>
</feature>
<feature type="domain" description="DUF8208" evidence="3">
    <location>
        <begin position="31"/>
        <end position="419"/>
    </location>
</feature>
<reference evidence="4 5" key="1">
    <citation type="submission" date="2018-11" db="EMBL/GenBank/DDBJ databases">
        <authorList>
            <consortium name="Veterinary Laboratory Investigation and Response Network"/>
        </authorList>
    </citation>
    <scope>NUCLEOTIDE SEQUENCE [LARGE SCALE GENOMIC DNA]</scope>
    <source>
        <strain evidence="4 5">SPSE-18-VL-LA-PA-Ryan-0021</strain>
    </source>
</reference>
<feature type="compositionally biased region" description="Low complexity" evidence="1">
    <location>
        <begin position="505"/>
        <end position="517"/>
    </location>
</feature>
<feature type="compositionally biased region" description="Polar residues" evidence="1">
    <location>
        <begin position="638"/>
        <end position="685"/>
    </location>
</feature>
<dbReference type="RefSeq" id="WP_115895577.1">
    <property type="nucleotide sequence ID" value="NZ_BAAFJO010000013.1"/>
</dbReference>
<evidence type="ECO:0000256" key="2">
    <source>
        <dbReference type="SAM" id="Phobius"/>
    </source>
</evidence>
<keyword evidence="5" id="KW-1185">Reference proteome</keyword>
<feature type="compositionally biased region" description="Polar residues" evidence="1">
    <location>
        <begin position="555"/>
        <end position="570"/>
    </location>
</feature>